<dbReference type="PANTHER" id="PTHR12526:SF640">
    <property type="entry name" value="COLANIC ACID BIOSYNTHESIS GLYCOSYLTRANSFERASE WCAL-RELATED"/>
    <property type="match status" value="1"/>
</dbReference>
<dbReference type="Pfam" id="PF00534">
    <property type="entry name" value="Glycos_transf_1"/>
    <property type="match status" value="1"/>
</dbReference>
<evidence type="ECO:0000259" key="4">
    <source>
        <dbReference type="Pfam" id="PF00534"/>
    </source>
</evidence>
<sequence length="359" mass="39833">MSQERPNVRQVAVVAPNFKKRLSGVTSTIVQLLPIMARRLSIASMGPDVLPANVPRLPFSSLLGFWSKPVGQPFRIWHARRNIEMLPGIVMRDVLRMPIRLVFTSASQREHTAWTRHLIARMDGVVATSDLTASYLKVPNRVIRHGIDLDRFHPSGDRRASKTQCGLDPDMKTVGCFGRIRHQKGTDLFVDAMISLLPGRPGWNAIVAGRATEEHRSFLAGLKRRVAEAGLSDRILFVGEHDAIAPWYRALDLFVAPQRWEGFGLTPLEAMASAVPVVATRVGAFPELILDGRTGRLVERDRIGAIVDGLRPFLDDEAMREECGRAAHAHVSRHFPLSGEVDALIGVYEDIWAGRSLNG</sequence>
<evidence type="ECO:0000256" key="3">
    <source>
        <dbReference type="ARBA" id="ARBA00022679"/>
    </source>
</evidence>
<dbReference type="SUPFAM" id="SSF53756">
    <property type="entry name" value="UDP-Glycosyltransferase/glycogen phosphorylase"/>
    <property type="match status" value="1"/>
</dbReference>
<name>A0A371XA10_9HYPH</name>
<dbReference type="InterPro" id="IPR001296">
    <property type="entry name" value="Glyco_trans_1"/>
</dbReference>
<evidence type="ECO:0000256" key="2">
    <source>
        <dbReference type="ARBA" id="ARBA00022676"/>
    </source>
</evidence>
<reference evidence="5 6" key="1">
    <citation type="submission" date="2018-08" db="EMBL/GenBank/DDBJ databases">
        <title>Fulvimarina sp. 85, whole genome shotgun sequence.</title>
        <authorList>
            <person name="Tuo L."/>
        </authorList>
    </citation>
    <scope>NUCLEOTIDE SEQUENCE [LARGE SCALE GENOMIC DNA]</scope>
    <source>
        <strain evidence="5 6">85</strain>
    </source>
</reference>
<keyword evidence="3 5" id="KW-0808">Transferase</keyword>
<evidence type="ECO:0000256" key="1">
    <source>
        <dbReference type="ARBA" id="ARBA00009481"/>
    </source>
</evidence>
<feature type="domain" description="Glycosyl transferase family 1" evidence="4">
    <location>
        <begin position="159"/>
        <end position="328"/>
    </location>
</feature>
<protein>
    <submittedName>
        <fullName evidence="5">Glycosyltransferase family 1 protein</fullName>
    </submittedName>
</protein>
<gene>
    <name evidence="5" type="ORF">DYI37_00915</name>
</gene>
<dbReference type="GO" id="GO:0016757">
    <property type="term" value="F:glycosyltransferase activity"/>
    <property type="evidence" value="ECO:0007669"/>
    <property type="project" value="UniProtKB-KW"/>
</dbReference>
<dbReference type="Gene3D" id="3.40.50.2000">
    <property type="entry name" value="Glycogen Phosphorylase B"/>
    <property type="match status" value="2"/>
</dbReference>
<accession>A0A371XA10</accession>
<dbReference type="CDD" id="cd03801">
    <property type="entry name" value="GT4_PimA-like"/>
    <property type="match status" value="1"/>
</dbReference>
<comment type="similarity">
    <text evidence="1">Belongs to the glycosyltransferase group 1 family. Glycosyltransferase 4 subfamily.</text>
</comment>
<keyword evidence="2" id="KW-0328">Glycosyltransferase</keyword>
<evidence type="ECO:0000313" key="6">
    <source>
        <dbReference type="Proteomes" id="UP000264310"/>
    </source>
</evidence>
<dbReference type="PANTHER" id="PTHR12526">
    <property type="entry name" value="GLYCOSYLTRANSFERASE"/>
    <property type="match status" value="1"/>
</dbReference>
<dbReference type="OrthoDB" id="5490290at2"/>
<evidence type="ECO:0000313" key="5">
    <source>
        <dbReference type="EMBL" id="RFC66065.1"/>
    </source>
</evidence>
<dbReference type="EMBL" id="QURL01000001">
    <property type="protein sequence ID" value="RFC66065.1"/>
    <property type="molecule type" value="Genomic_DNA"/>
</dbReference>
<proteinExistence type="inferred from homology"/>
<organism evidence="5 6">
    <name type="scientific">Fulvimarina endophytica</name>
    <dbReference type="NCBI Taxonomy" id="2293836"/>
    <lineage>
        <taxon>Bacteria</taxon>
        <taxon>Pseudomonadati</taxon>
        <taxon>Pseudomonadota</taxon>
        <taxon>Alphaproteobacteria</taxon>
        <taxon>Hyphomicrobiales</taxon>
        <taxon>Aurantimonadaceae</taxon>
        <taxon>Fulvimarina</taxon>
    </lineage>
</organism>
<dbReference type="AlphaFoldDB" id="A0A371XA10"/>
<keyword evidence="6" id="KW-1185">Reference proteome</keyword>
<dbReference type="Proteomes" id="UP000264310">
    <property type="component" value="Unassembled WGS sequence"/>
</dbReference>
<comment type="caution">
    <text evidence="5">The sequence shown here is derived from an EMBL/GenBank/DDBJ whole genome shotgun (WGS) entry which is preliminary data.</text>
</comment>
<dbReference type="RefSeq" id="WP_116681315.1">
    <property type="nucleotide sequence ID" value="NZ_QURL01000001.1"/>
</dbReference>